<dbReference type="Proteomes" id="UP000383932">
    <property type="component" value="Unassembled WGS sequence"/>
</dbReference>
<comment type="caution">
    <text evidence="3">The sequence shown here is derived from an EMBL/GenBank/DDBJ whole genome shotgun (WGS) entry which is preliminary data.</text>
</comment>
<proteinExistence type="predicted"/>
<name>A0A5N5QIT9_9AGAM</name>
<evidence type="ECO:0000313" key="3">
    <source>
        <dbReference type="EMBL" id="KAB5591662.1"/>
    </source>
</evidence>
<dbReference type="InterPro" id="IPR000210">
    <property type="entry name" value="BTB/POZ_dom"/>
</dbReference>
<organism evidence="3 4">
    <name type="scientific">Ceratobasidium theobromae</name>
    <dbReference type="NCBI Taxonomy" id="1582974"/>
    <lineage>
        <taxon>Eukaryota</taxon>
        <taxon>Fungi</taxon>
        <taxon>Dikarya</taxon>
        <taxon>Basidiomycota</taxon>
        <taxon>Agaricomycotina</taxon>
        <taxon>Agaricomycetes</taxon>
        <taxon>Cantharellales</taxon>
        <taxon>Ceratobasidiaceae</taxon>
        <taxon>Ceratobasidium</taxon>
    </lineage>
</organism>
<reference evidence="3 4" key="1">
    <citation type="journal article" date="2019" name="Fungal Biol. Biotechnol.">
        <title>Draft genome sequence of fastidious pathogen Ceratobasidium theobromae, which causes vascular-streak dieback in Theobroma cacao.</title>
        <authorList>
            <person name="Ali S.S."/>
            <person name="Asman A."/>
            <person name="Shao J."/>
            <person name="Firmansyah A.P."/>
            <person name="Susilo A.W."/>
            <person name="Rosmana A."/>
            <person name="McMahon P."/>
            <person name="Junaid M."/>
            <person name="Guest D."/>
            <person name="Kheng T.Y."/>
            <person name="Meinhardt L.W."/>
            <person name="Bailey B.A."/>
        </authorList>
    </citation>
    <scope>NUCLEOTIDE SEQUENCE [LARGE SCALE GENOMIC DNA]</scope>
    <source>
        <strain evidence="3 4">CT2</strain>
    </source>
</reference>
<accession>A0A5N5QIT9</accession>
<evidence type="ECO:0000259" key="2">
    <source>
        <dbReference type="PROSITE" id="PS50097"/>
    </source>
</evidence>
<feature type="domain" description="BTB" evidence="2">
    <location>
        <begin position="47"/>
        <end position="123"/>
    </location>
</feature>
<dbReference type="AlphaFoldDB" id="A0A5N5QIT9"/>
<dbReference type="Pfam" id="PF00651">
    <property type="entry name" value="BTB"/>
    <property type="match status" value="1"/>
</dbReference>
<dbReference type="Gene3D" id="3.30.710.10">
    <property type="entry name" value="Potassium Channel Kv1.1, Chain A"/>
    <property type="match status" value="1"/>
</dbReference>
<dbReference type="SUPFAM" id="SSF54695">
    <property type="entry name" value="POZ domain"/>
    <property type="match status" value="1"/>
</dbReference>
<evidence type="ECO:0000313" key="4">
    <source>
        <dbReference type="Proteomes" id="UP000383932"/>
    </source>
</evidence>
<feature type="compositionally biased region" description="Polar residues" evidence="1">
    <location>
        <begin position="1"/>
        <end position="21"/>
    </location>
</feature>
<sequence>MKPGLSTTHTEMSTDATTQAEPNGLGHAQMGGPSIVQFRRHSKFYFEDTLLVIQVENMLFKVHKYLLLESETFSDMFKVPQGMKGQPREGSSPEYPIMLNGVKSSDFEALLTILYTRHFSESRPLPIATLIIPAFRLAHMWNFANVRTHLMPIVETVVHGVDKIVLARELDVQEWLVPAYLDLCQRPEPLTVEEATKLGVHSIVMISRLREEFRPLKSLPSPGQNDLYCSNCIGFSYHQSHSQQNSPVVWGVKPKSNSSCTNCGKSINDHFCRNTGSVQAIASKLKKWVKGGCITE</sequence>
<feature type="region of interest" description="Disordered" evidence="1">
    <location>
        <begin position="1"/>
        <end position="29"/>
    </location>
</feature>
<dbReference type="CDD" id="cd18186">
    <property type="entry name" value="BTB_POZ_ZBTB_KLHL-like"/>
    <property type="match status" value="1"/>
</dbReference>
<dbReference type="PROSITE" id="PS50097">
    <property type="entry name" value="BTB"/>
    <property type="match status" value="1"/>
</dbReference>
<evidence type="ECO:0000256" key="1">
    <source>
        <dbReference type="SAM" id="MobiDB-lite"/>
    </source>
</evidence>
<keyword evidence="4" id="KW-1185">Reference proteome</keyword>
<gene>
    <name evidence="3" type="ORF">CTheo_4914</name>
</gene>
<dbReference type="InterPro" id="IPR011333">
    <property type="entry name" value="SKP1/BTB/POZ_sf"/>
</dbReference>
<dbReference type="EMBL" id="SSOP01000095">
    <property type="protein sequence ID" value="KAB5591662.1"/>
    <property type="molecule type" value="Genomic_DNA"/>
</dbReference>
<protein>
    <submittedName>
        <fullName evidence="3">BTB domain containing protein</fullName>
    </submittedName>
</protein>
<dbReference type="OrthoDB" id="2593747at2759"/>
<dbReference type="SMART" id="SM00225">
    <property type="entry name" value="BTB"/>
    <property type="match status" value="1"/>
</dbReference>